<evidence type="ECO:0000313" key="1">
    <source>
        <dbReference type="EMBL" id="KAJ9655446.1"/>
    </source>
</evidence>
<organism evidence="1 2">
    <name type="scientific">Neophaeococcomyces mojaviensis</name>
    <dbReference type="NCBI Taxonomy" id="3383035"/>
    <lineage>
        <taxon>Eukaryota</taxon>
        <taxon>Fungi</taxon>
        <taxon>Dikarya</taxon>
        <taxon>Ascomycota</taxon>
        <taxon>Pezizomycotina</taxon>
        <taxon>Eurotiomycetes</taxon>
        <taxon>Chaetothyriomycetidae</taxon>
        <taxon>Chaetothyriales</taxon>
        <taxon>Chaetothyriales incertae sedis</taxon>
        <taxon>Neophaeococcomyces</taxon>
    </lineage>
</organism>
<dbReference type="EMBL" id="JAPDRQ010000096">
    <property type="protein sequence ID" value="KAJ9655446.1"/>
    <property type="molecule type" value="Genomic_DNA"/>
</dbReference>
<comment type="caution">
    <text evidence="1">The sequence shown here is derived from an EMBL/GenBank/DDBJ whole genome shotgun (WGS) entry which is preliminary data.</text>
</comment>
<sequence>MSKPSLHTEVYEAIAPEKLKGKNQNKVAVVTGAARGIGQAIAEALAKTGANLAILDFDVERQAETVEQCQSHGVKVVPYACDITNEEAIESVFSQIKSEFGSVDILVNNAGRNFRRPMAMETFQQYWKGIEVNLKGAMCCIFQVLPSMRERRQGCIINIASRGGTISMPFAGAYSTAKAGLIRATACLQAELAVDGFGTDIHLYALHPGAVKTSMTLPVDQDVAEKYPAMAAKWKSFHGLFKVQPAVCGQTCAFLSTGQGKALAGKYFDCEQDITPVIGAGVEGLSDLYELKVDFLGGLPNDGGTALAVIEQK</sequence>
<protein>
    <submittedName>
        <fullName evidence="1">Uncharacterized protein</fullName>
    </submittedName>
</protein>
<reference evidence="1" key="1">
    <citation type="submission" date="2022-10" db="EMBL/GenBank/DDBJ databases">
        <title>Culturing micro-colonial fungi from biological soil crusts in the Mojave desert and describing Neophaeococcomyces mojavensis, and introducing the new genera and species Taxawa tesnikishii.</title>
        <authorList>
            <person name="Kurbessoian T."/>
            <person name="Stajich J.E."/>
        </authorList>
    </citation>
    <scope>NUCLEOTIDE SEQUENCE</scope>
    <source>
        <strain evidence="1">JES_112</strain>
    </source>
</reference>
<accession>A0ACC3A565</accession>
<dbReference type="Proteomes" id="UP001172386">
    <property type="component" value="Unassembled WGS sequence"/>
</dbReference>
<keyword evidence="2" id="KW-1185">Reference proteome</keyword>
<name>A0ACC3A565_9EURO</name>
<evidence type="ECO:0000313" key="2">
    <source>
        <dbReference type="Proteomes" id="UP001172386"/>
    </source>
</evidence>
<proteinExistence type="predicted"/>
<gene>
    <name evidence="1" type="ORF">H2198_005702</name>
</gene>